<dbReference type="InterPro" id="IPR029063">
    <property type="entry name" value="SAM-dependent_MTases_sf"/>
</dbReference>
<dbReference type="RefSeq" id="XP_027204011.1">
    <property type="nucleotide sequence ID" value="XM_027348210.1"/>
</dbReference>
<proteinExistence type="inferred from homology"/>
<dbReference type="GO" id="GO:0008757">
    <property type="term" value="F:S-adenosylmethionine-dependent methyltransferase activity"/>
    <property type="evidence" value="ECO:0007669"/>
    <property type="project" value="UniProtKB-ARBA"/>
</dbReference>
<keyword evidence="5" id="KW-0472">Membrane</keyword>
<evidence type="ECO:0000256" key="4">
    <source>
        <dbReference type="SAM" id="MobiDB-lite"/>
    </source>
</evidence>
<dbReference type="SUPFAM" id="SSF53335">
    <property type="entry name" value="S-adenosyl-L-methionine-dependent methyltransferases"/>
    <property type="match status" value="1"/>
</dbReference>
<feature type="compositionally biased region" description="Acidic residues" evidence="4">
    <location>
        <begin position="74"/>
        <end position="99"/>
    </location>
</feature>
<dbReference type="OrthoDB" id="417697at2759"/>
<keyword evidence="6" id="KW-1185">Reference proteome</keyword>
<name>A0A6P6YGR6_DERPT</name>
<dbReference type="GO" id="GO:0032259">
    <property type="term" value="P:methylation"/>
    <property type="evidence" value="ECO:0007669"/>
    <property type="project" value="UniProtKB-KW"/>
</dbReference>
<evidence type="ECO:0000256" key="2">
    <source>
        <dbReference type="ARBA" id="ARBA00022603"/>
    </source>
</evidence>
<feature type="compositionally biased region" description="Basic and acidic residues" evidence="4">
    <location>
        <begin position="130"/>
        <end position="154"/>
    </location>
</feature>
<comment type="similarity">
    <text evidence="1">Belongs to the methyltransferase superfamily. METL family.</text>
</comment>
<dbReference type="PANTHER" id="PTHR22809:SF5">
    <property type="entry name" value="TRNA N(3)-METHYLCYTIDINE METHYLTRANSFERASE METTL6"/>
    <property type="match status" value="1"/>
</dbReference>
<evidence type="ECO:0000256" key="1">
    <source>
        <dbReference type="ARBA" id="ARBA00009725"/>
    </source>
</evidence>
<sequence>MDLVYLITLLTSFFFVLIVILIAVKGLKNSQNNGDNDGDDDNRNEQRQSNRRLRPPGESGLRNRLRTNRQTINPDDDEEELEEINFDDDNEGVGDDDGEDGMKEFPIKGKIGAKKARKLEMKAEKKLARERELQEREERKRMLEEQEKQRKLEEENTELISEFRQKKLEKECRKNWDLFYKRNEDRFFRDRNWTIREFQELLELNETNNDDQQKLRLLEVGCGVGNFIWPLLESGLPFEFYACDFSQRALDIFRKNEQFDPKRCHIFQADITEPNGILSNFKSDDDETLKFDFVALIFVLSSIHPDKMPQAMKNISDILDPDHGMLIFRDYGLYDYSMIRYSNGHKLSENFYVRQDGTRTYYFSIDVMTKLAAESNLEIIQLDYVQRETRNIKENLCVPRIFLQGKFRKRKT</sequence>
<keyword evidence="5" id="KW-0812">Transmembrane</keyword>
<reference evidence="7" key="1">
    <citation type="submission" date="2025-08" db="UniProtKB">
        <authorList>
            <consortium name="RefSeq"/>
        </authorList>
    </citation>
    <scope>IDENTIFICATION</scope>
    <source>
        <strain evidence="7">Airmid</strain>
    </source>
</reference>
<dbReference type="KEGG" id="dpte:113797772"/>
<keyword evidence="3" id="KW-0808">Transferase</keyword>
<dbReference type="PANTHER" id="PTHR22809">
    <property type="entry name" value="METHYLTRANSFERASE-RELATED"/>
    <property type="match status" value="1"/>
</dbReference>
<feature type="transmembrane region" description="Helical" evidence="5">
    <location>
        <begin position="6"/>
        <end position="24"/>
    </location>
</feature>
<keyword evidence="5" id="KW-1133">Transmembrane helix</keyword>
<dbReference type="Proteomes" id="UP000515146">
    <property type="component" value="Unplaced"/>
</dbReference>
<keyword evidence="2" id="KW-0489">Methyltransferase</keyword>
<protein>
    <submittedName>
        <fullName evidence="7">Methyltransferase-like protein 6</fullName>
    </submittedName>
</protein>
<gene>
    <name evidence="7" type="primary">LOC113797772</name>
</gene>
<evidence type="ECO:0000256" key="3">
    <source>
        <dbReference type="ARBA" id="ARBA00022679"/>
    </source>
</evidence>
<dbReference type="GO" id="GO:0008173">
    <property type="term" value="F:RNA methyltransferase activity"/>
    <property type="evidence" value="ECO:0007669"/>
    <property type="project" value="UniProtKB-ARBA"/>
</dbReference>
<dbReference type="AlphaFoldDB" id="A0A6P6YGR6"/>
<evidence type="ECO:0000313" key="6">
    <source>
        <dbReference type="Proteomes" id="UP000515146"/>
    </source>
</evidence>
<dbReference type="Pfam" id="PF13489">
    <property type="entry name" value="Methyltransf_23"/>
    <property type="match status" value="1"/>
</dbReference>
<dbReference type="FunCoup" id="A0A6P6YGR6">
    <property type="interactions" value="227"/>
</dbReference>
<evidence type="ECO:0000256" key="5">
    <source>
        <dbReference type="SAM" id="Phobius"/>
    </source>
</evidence>
<organism evidence="6 7">
    <name type="scientific">Dermatophagoides pteronyssinus</name>
    <name type="common">European house dust mite</name>
    <dbReference type="NCBI Taxonomy" id="6956"/>
    <lineage>
        <taxon>Eukaryota</taxon>
        <taxon>Metazoa</taxon>
        <taxon>Ecdysozoa</taxon>
        <taxon>Arthropoda</taxon>
        <taxon>Chelicerata</taxon>
        <taxon>Arachnida</taxon>
        <taxon>Acari</taxon>
        <taxon>Acariformes</taxon>
        <taxon>Sarcoptiformes</taxon>
        <taxon>Astigmata</taxon>
        <taxon>Psoroptidia</taxon>
        <taxon>Analgoidea</taxon>
        <taxon>Pyroglyphidae</taxon>
        <taxon>Dermatophagoidinae</taxon>
        <taxon>Dermatophagoides</taxon>
    </lineage>
</organism>
<feature type="region of interest" description="Disordered" evidence="4">
    <location>
        <begin position="29"/>
        <end position="105"/>
    </location>
</feature>
<evidence type="ECO:0000313" key="7">
    <source>
        <dbReference type="RefSeq" id="XP_027204011.1"/>
    </source>
</evidence>
<dbReference type="InterPro" id="IPR026113">
    <property type="entry name" value="METTL2/6/8-like"/>
</dbReference>
<dbReference type="CDD" id="cd02440">
    <property type="entry name" value="AdoMet_MTases"/>
    <property type="match status" value="1"/>
</dbReference>
<dbReference type="InParanoid" id="A0A6P6YGR6"/>
<dbReference type="Gene3D" id="3.40.50.150">
    <property type="entry name" value="Vaccinia Virus protein VP39"/>
    <property type="match status" value="1"/>
</dbReference>
<feature type="region of interest" description="Disordered" evidence="4">
    <location>
        <begin position="130"/>
        <end position="155"/>
    </location>
</feature>
<dbReference type="OMA" id="FRDRNWT"/>
<accession>A0A6P6YGR6</accession>